<feature type="repeat" description="ANK" evidence="3">
    <location>
        <begin position="159"/>
        <end position="181"/>
    </location>
</feature>
<dbReference type="PROSITE" id="PS50088">
    <property type="entry name" value="ANK_REPEAT"/>
    <property type="match status" value="1"/>
</dbReference>
<dbReference type="PANTHER" id="PTHR24180:SF57">
    <property type="entry name" value="ANKYRIN REPEAT DOMAIN-CONTAINING PROTEIN 39"/>
    <property type="match status" value="1"/>
</dbReference>
<dbReference type="Pfam" id="PF13637">
    <property type="entry name" value="Ank_4"/>
    <property type="match status" value="1"/>
</dbReference>
<dbReference type="PANTHER" id="PTHR24180">
    <property type="entry name" value="CYCLIN-DEPENDENT KINASE INHIBITOR 2C-RELATED"/>
    <property type="match status" value="1"/>
</dbReference>
<dbReference type="Gene3D" id="1.25.40.20">
    <property type="entry name" value="Ankyrin repeat-containing domain"/>
    <property type="match status" value="1"/>
</dbReference>
<keyword evidence="1" id="KW-0677">Repeat</keyword>
<dbReference type="Proteomes" id="UP000276133">
    <property type="component" value="Unassembled WGS sequence"/>
</dbReference>
<reference evidence="4 5" key="1">
    <citation type="journal article" date="2018" name="Sci. Rep.">
        <title>Genomic signatures of local adaptation to the degree of environmental predictability in rotifers.</title>
        <authorList>
            <person name="Franch-Gras L."/>
            <person name="Hahn C."/>
            <person name="Garcia-Roger E.M."/>
            <person name="Carmona M.J."/>
            <person name="Serra M."/>
            <person name="Gomez A."/>
        </authorList>
    </citation>
    <scope>NUCLEOTIDE SEQUENCE [LARGE SCALE GENOMIC DNA]</scope>
    <source>
        <strain evidence="4">HYR1</strain>
    </source>
</reference>
<dbReference type="PROSITE" id="PS50297">
    <property type="entry name" value="ANK_REP_REGION"/>
    <property type="match status" value="1"/>
</dbReference>
<keyword evidence="5" id="KW-1185">Reference proteome</keyword>
<comment type="caution">
    <text evidence="4">The sequence shown here is derived from an EMBL/GenBank/DDBJ whole genome shotgun (WGS) entry which is preliminary data.</text>
</comment>
<sequence length="206" mass="23744">MFHDVSPSKLTKPKFTKFNLWKNLISFNSSDIEDENINDTEIKEKLEFLIEQNGLQLKKSLIETQTGYDNFNLLHYAAKSCRSSLSNYLIEILAFDVNVCSKSKMTPLHLLVKLNVFPKSSESALFSCKNSVSNKKTKFIKTMEVLIDHNCDYNLQDDSGFTALHYAVFKNNFEAAQILLNLENIRLDFRLKLNKNFPSKANLFLN</sequence>
<dbReference type="STRING" id="10195.A0A3M7SG77"/>
<dbReference type="InterPro" id="IPR051637">
    <property type="entry name" value="Ank_repeat_dom-contain_49"/>
</dbReference>
<dbReference type="InterPro" id="IPR036770">
    <property type="entry name" value="Ankyrin_rpt-contain_sf"/>
</dbReference>
<accession>A0A3M7SG77</accession>
<name>A0A3M7SG77_BRAPC</name>
<evidence type="ECO:0000256" key="3">
    <source>
        <dbReference type="PROSITE-ProRule" id="PRU00023"/>
    </source>
</evidence>
<evidence type="ECO:0000256" key="2">
    <source>
        <dbReference type="ARBA" id="ARBA00023043"/>
    </source>
</evidence>
<evidence type="ECO:0000313" key="4">
    <source>
        <dbReference type="EMBL" id="RNA34874.1"/>
    </source>
</evidence>
<evidence type="ECO:0000256" key="1">
    <source>
        <dbReference type="ARBA" id="ARBA00022737"/>
    </source>
</evidence>
<dbReference type="EMBL" id="REGN01001402">
    <property type="protein sequence ID" value="RNA34874.1"/>
    <property type="molecule type" value="Genomic_DNA"/>
</dbReference>
<keyword evidence="2 3" id="KW-0040">ANK repeat</keyword>
<dbReference type="SMART" id="SM00248">
    <property type="entry name" value="ANK"/>
    <property type="match status" value="3"/>
</dbReference>
<organism evidence="4 5">
    <name type="scientific">Brachionus plicatilis</name>
    <name type="common">Marine rotifer</name>
    <name type="synonym">Brachionus muelleri</name>
    <dbReference type="NCBI Taxonomy" id="10195"/>
    <lineage>
        <taxon>Eukaryota</taxon>
        <taxon>Metazoa</taxon>
        <taxon>Spiralia</taxon>
        <taxon>Gnathifera</taxon>
        <taxon>Rotifera</taxon>
        <taxon>Eurotatoria</taxon>
        <taxon>Monogononta</taxon>
        <taxon>Pseudotrocha</taxon>
        <taxon>Ploima</taxon>
        <taxon>Brachionidae</taxon>
        <taxon>Brachionus</taxon>
    </lineage>
</organism>
<proteinExistence type="predicted"/>
<dbReference type="InterPro" id="IPR002110">
    <property type="entry name" value="Ankyrin_rpt"/>
</dbReference>
<dbReference type="OrthoDB" id="5406014at2759"/>
<dbReference type="AlphaFoldDB" id="A0A3M7SG77"/>
<gene>
    <name evidence="4" type="ORF">BpHYR1_024630</name>
</gene>
<protein>
    <submittedName>
        <fullName evidence="4">Ankyrin repeat</fullName>
    </submittedName>
</protein>
<dbReference type="SUPFAM" id="SSF48403">
    <property type="entry name" value="Ankyrin repeat"/>
    <property type="match status" value="1"/>
</dbReference>
<evidence type="ECO:0000313" key="5">
    <source>
        <dbReference type="Proteomes" id="UP000276133"/>
    </source>
</evidence>